<comment type="caution">
    <text evidence="1">The sequence shown here is derived from an EMBL/GenBank/DDBJ whole genome shotgun (WGS) entry which is preliminary data.</text>
</comment>
<dbReference type="InterPro" id="IPR019322">
    <property type="entry name" value="TIMM29"/>
</dbReference>
<evidence type="ECO:0000313" key="2">
    <source>
        <dbReference type="Proteomes" id="UP001177023"/>
    </source>
</evidence>
<dbReference type="GO" id="GO:0045039">
    <property type="term" value="P:protein insertion into mitochondrial inner membrane"/>
    <property type="evidence" value="ECO:0007669"/>
    <property type="project" value="TreeGrafter"/>
</dbReference>
<dbReference type="AlphaFoldDB" id="A0AA36G281"/>
<feature type="non-terminal residue" evidence="1">
    <location>
        <position position="177"/>
    </location>
</feature>
<accession>A0AA36G281</accession>
<dbReference type="PANTHER" id="PTHR21435:SF1">
    <property type="entry name" value="MITOCHONDRIAL IMPORT INNER MEMBRANE TRANSLOCASE SUBUNIT TIM29"/>
    <property type="match status" value="1"/>
</dbReference>
<name>A0AA36G281_9BILA</name>
<sequence length="177" mass="20588">MALIRRAGRAMKEYSLNVWHDYKTVTVDAAKEGRDKPLKTAAILSGLAGLGYLYKTTPTELEFHDELVARRHKLVLVPNSIHNPEADRALFERTQLLNQGRLHYYNFWFFSLIVKSPHDDKVKAYASQDKSLRLWFPNEFVQNIYDVGVNGKWYKLDQSFVDHDINTNEFPETRNTA</sequence>
<organism evidence="1 2">
    <name type="scientific">Mesorhabditis spiculigera</name>
    <dbReference type="NCBI Taxonomy" id="96644"/>
    <lineage>
        <taxon>Eukaryota</taxon>
        <taxon>Metazoa</taxon>
        <taxon>Ecdysozoa</taxon>
        <taxon>Nematoda</taxon>
        <taxon>Chromadorea</taxon>
        <taxon>Rhabditida</taxon>
        <taxon>Rhabditina</taxon>
        <taxon>Rhabditomorpha</taxon>
        <taxon>Rhabditoidea</taxon>
        <taxon>Rhabditidae</taxon>
        <taxon>Mesorhabditinae</taxon>
        <taxon>Mesorhabditis</taxon>
    </lineage>
</organism>
<reference evidence="1" key="1">
    <citation type="submission" date="2023-06" db="EMBL/GenBank/DDBJ databases">
        <authorList>
            <person name="Delattre M."/>
        </authorList>
    </citation>
    <scope>NUCLEOTIDE SEQUENCE</scope>
    <source>
        <strain evidence="1">AF72</strain>
    </source>
</reference>
<dbReference type="GO" id="GO:0042721">
    <property type="term" value="C:TIM22 mitochondrial import inner membrane insertion complex"/>
    <property type="evidence" value="ECO:0007669"/>
    <property type="project" value="InterPro"/>
</dbReference>
<proteinExistence type="predicted"/>
<dbReference type="EMBL" id="CATQJA010002310">
    <property type="protein sequence ID" value="CAJ0570432.1"/>
    <property type="molecule type" value="Genomic_DNA"/>
</dbReference>
<dbReference type="PANTHER" id="PTHR21435">
    <property type="entry name" value="MITOCHONDRIAL IMPORT INNER MEMBRANE TRANSLOCASE SUBUNIT TIM29"/>
    <property type="match status" value="1"/>
</dbReference>
<dbReference type="Pfam" id="PF10171">
    <property type="entry name" value="Tim29"/>
    <property type="match status" value="1"/>
</dbReference>
<protein>
    <submittedName>
        <fullName evidence="1">Uncharacterized protein</fullName>
    </submittedName>
</protein>
<dbReference type="Proteomes" id="UP001177023">
    <property type="component" value="Unassembled WGS sequence"/>
</dbReference>
<evidence type="ECO:0000313" key="1">
    <source>
        <dbReference type="EMBL" id="CAJ0570432.1"/>
    </source>
</evidence>
<gene>
    <name evidence="1" type="ORF">MSPICULIGERA_LOCUS8872</name>
</gene>
<keyword evidence="2" id="KW-1185">Reference proteome</keyword>